<dbReference type="EMBL" id="AQFT01000001">
    <property type="protein sequence ID" value="EMZ39703.1"/>
    <property type="molecule type" value="Genomic_DNA"/>
</dbReference>
<gene>
    <name evidence="1" type="ORF">C823_00036</name>
</gene>
<dbReference type="InterPro" id="IPR036412">
    <property type="entry name" value="HAD-like_sf"/>
</dbReference>
<accession>N2BMJ5</accession>
<dbReference type="STRING" id="1235802.C823_00036"/>
<dbReference type="AlphaFoldDB" id="N2BMJ5"/>
<name>N2BMJ5_9FIRM</name>
<comment type="caution">
    <text evidence="1">The sequence shown here is derived from an EMBL/GenBank/DDBJ whole genome shotgun (WGS) entry which is preliminary data.</text>
</comment>
<dbReference type="eggNOG" id="COG0241">
    <property type="taxonomic scope" value="Bacteria"/>
</dbReference>
<dbReference type="Proteomes" id="UP000012589">
    <property type="component" value="Unassembled WGS sequence"/>
</dbReference>
<sequence>MFDEYSFVFDIDGTICPIKKKEEKYEDLIPYGEIVHKIRFYKENGAKIILFTSRNMNTYHGNLGLINKNTAKVLLEWLNKWEIPYDEIVYGKVWPGHKGFYVDDRTVRPDEFLTYSVEELSELCLRSRCNNGTGEQTDE</sequence>
<proteinExistence type="predicted"/>
<dbReference type="InterPro" id="IPR023214">
    <property type="entry name" value="HAD_sf"/>
</dbReference>
<organism evidence="1 2">
    <name type="scientific">Eubacterium plexicaudatum ASF492</name>
    <dbReference type="NCBI Taxonomy" id="1235802"/>
    <lineage>
        <taxon>Bacteria</taxon>
        <taxon>Bacillati</taxon>
        <taxon>Bacillota</taxon>
        <taxon>Clostridia</taxon>
        <taxon>Eubacteriales</taxon>
        <taxon>Eubacteriaceae</taxon>
        <taxon>Eubacterium</taxon>
    </lineage>
</organism>
<evidence type="ECO:0000313" key="2">
    <source>
        <dbReference type="Proteomes" id="UP000012589"/>
    </source>
</evidence>
<dbReference type="CDD" id="cd01427">
    <property type="entry name" value="HAD_like"/>
    <property type="match status" value="1"/>
</dbReference>
<dbReference type="OrthoDB" id="573782at2"/>
<protein>
    <submittedName>
        <fullName evidence="1">Capsule biosynthesis phosphatase</fullName>
    </submittedName>
</protein>
<dbReference type="HOGENOM" id="CLU_142258_0_0_9"/>
<dbReference type="SUPFAM" id="SSF56784">
    <property type="entry name" value="HAD-like"/>
    <property type="match status" value="1"/>
</dbReference>
<keyword evidence="2" id="KW-1185">Reference proteome</keyword>
<evidence type="ECO:0000313" key="1">
    <source>
        <dbReference type="EMBL" id="EMZ39703.1"/>
    </source>
</evidence>
<dbReference type="PATRIC" id="fig|1235802.3.peg.36"/>
<reference evidence="1 2" key="1">
    <citation type="journal article" date="2014" name="Genome Announc.">
        <title>Draft genome sequences of the altered schaedler flora, a defined bacterial community from gnotobiotic mice.</title>
        <authorList>
            <person name="Wannemuehler M.J."/>
            <person name="Overstreet A.M."/>
            <person name="Ward D.V."/>
            <person name="Phillips G.J."/>
        </authorList>
    </citation>
    <scope>NUCLEOTIDE SEQUENCE [LARGE SCALE GENOMIC DNA]</scope>
    <source>
        <strain evidence="1 2">ASF492</strain>
    </source>
</reference>
<dbReference type="Gene3D" id="3.40.50.1000">
    <property type="entry name" value="HAD superfamily/HAD-like"/>
    <property type="match status" value="1"/>
</dbReference>